<feature type="domain" description="AMP-dependent synthetase/ligase" evidence="15">
    <location>
        <begin position="178"/>
        <end position="546"/>
    </location>
</feature>
<feature type="transmembrane region" description="Helical" evidence="14">
    <location>
        <begin position="94"/>
        <end position="114"/>
    </location>
</feature>
<evidence type="ECO:0000256" key="9">
    <source>
        <dbReference type="ARBA" id="ARBA00023136"/>
    </source>
</evidence>
<dbReference type="Pfam" id="PF05019">
    <property type="entry name" value="Coq4"/>
    <property type="match status" value="1"/>
</dbReference>
<keyword evidence="8" id="KW-0443">Lipid metabolism</keyword>
<dbReference type="InterPro" id="IPR007715">
    <property type="entry name" value="Coq4"/>
</dbReference>
<dbReference type="InterPro" id="IPR022272">
    <property type="entry name" value="Lipocalin_CS"/>
</dbReference>
<evidence type="ECO:0000256" key="1">
    <source>
        <dbReference type="ARBA" id="ARBA00004308"/>
    </source>
</evidence>
<dbReference type="GO" id="GO:0006744">
    <property type="term" value="P:ubiquinone biosynthetic process"/>
    <property type="evidence" value="ECO:0007669"/>
    <property type="project" value="InterPro"/>
</dbReference>
<dbReference type="Gene3D" id="3.40.50.12780">
    <property type="entry name" value="N-terminal domain of ligase-like"/>
    <property type="match status" value="1"/>
</dbReference>
<dbReference type="InterPro" id="IPR000873">
    <property type="entry name" value="AMP-dep_synth/lig_dom"/>
</dbReference>
<dbReference type="Pfam" id="PF00501">
    <property type="entry name" value="AMP-binding"/>
    <property type="match status" value="1"/>
</dbReference>
<dbReference type="GO" id="GO:0090434">
    <property type="term" value="F:oleoyl-CoA ligase activity"/>
    <property type="evidence" value="ECO:0007669"/>
    <property type="project" value="TreeGrafter"/>
</dbReference>
<reference evidence="17" key="1">
    <citation type="submission" date="2017-11" db="EMBL/GenBank/DDBJ databases">
        <authorList>
            <person name="Lima N.C."/>
            <person name="Parody-Merino A.M."/>
            <person name="Battley P.F."/>
            <person name="Fidler A.E."/>
            <person name="Prosdocimi F."/>
        </authorList>
    </citation>
    <scope>NUCLEOTIDE SEQUENCE [LARGE SCALE GENOMIC DNA]</scope>
</reference>
<keyword evidence="3" id="KW-0813">Transport</keyword>
<keyword evidence="6" id="KW-0547">Nucleotide-binding</keyword>
<organism evidence="16 17">
    <name type="scientific">Limosa lapponica baueri</name>
    <dbReference type="NCBI Taxonomy" id="1758121"/>
    <lineage>
        <taxon>Eukaryota</taxon>
        <taxon>Metazoa</taxon>
        <taxon>Chordata</taxon>
        <taxon>Craniata</taxon>
        <taxon>Vertebrata</taxon>
        <taxon>Euteleostomi</taxon>
        <taxon>Archelosauria</taxon>
        <taxon>Archosauria</taxon>
        <taxon>Dinosauria</taxon>
        <taxon>Saurischia</taxon>
        <taxon>Theropoda</taxon>
        <taxon>Coelurosauria</taxon>
        <taxon>Aves</taxon>
        <taxon>Neognathae</taxon>
        <taxon>Neoaves</taxon>
        <taxon>Charadriiformes</taxon>
        <taxon>Scolopacidae</taxon>
        <taxon>Limosa</taxon>
    </lineage>
</organism>
<evidence type="ECO:0000256" key="4">
    <source>
        <dbReference type="ARBA" id="ARBA00022598"/>
    </source>
</evidence>
<evidence type="ECO:0000259" key="15">
    <source>
        <dbReference type="Pfam" id="PF00501"/>
    </source>
</evidence>
<keyword evidence="5 14" id="KW-0812">Transmembrane</keyword>
<dbReference type="InterPro" id="IPR020845">
    <property type="entry name" value="AMP-binding_CS"/>
</dbReference>
<dbReference type="PANTHER" id="PTHR43107">
    <property type="entry name" value="LONG-CHAIN FATTY ACID TRANSPORT PROTEIN"/>
    <property type="match status" value="1"/>
</dbReference>
<accession>A0A2I0TKA5</accession>
<comment type="subcellular location">
    <subcellularLocation>
        <location evidence="1">Endomembrane system</location>
    </subcellularLocation>
</comment>
<dbReference type="AlphaFoldDB" id="A0A2I0TKA5"/>
<comment type="catalytic activity">
    <reaction evidence="13">
        <text>tetracosanoate + ATP + CoA = tetracosanoyl-CoA + AMP + diphosphate</text>
        <dbReference type="Rhea" id="RHEA:33639"/>
        <dbReference type="ChEBI" id="CHEBI:30616"/>
        <dbReference type="ChEBI" id="CHEBI:31014"/>
        <dbReference type="ChEBI" id="CHEBI:33019"/>
        <dbReference type="ChEBI" id="CHEBI:57287"/>
        <dbReference type="ChEBI" id="CHEBI:65052"/>
        <dbReference type="ChEBI" id="CHEBI:456215"/>
    </reaction>
    <physiologicalReaction direction="left-to-right" evidence="13">
        <dbReference type="Rhea" id="RHEA:33640"/>
    </physiologicalReaction>
</comment>
<comment type="similarity">
    <text evidence="2">Belongs to the ATP-dependent AMP-binding enzyme family.</text>
</comment>
<evidence type="ECO:0000313" key="17">
    <source>
        <dbReference type="Proteomes" id="UP000233556"/>
    </source>
</evidence>
<dbReference type="EMBL" id="KZ509363">
    <property type="protein sequence ID" value="PKU34163.1"/>
    <property type="molecule type" value="Genomic_DNA"/>
</dbReference>
<dbReference type="PROSITE" id="PS00213">
    <property type="entry name" value="LIPOCALIN"/>
    <property type="match status" value="1"/>
</dbReference>
<evidence type="ECO:0000256" key="3">
    <source>
        <dbReference type="ARBA" id="ARBA00022448"/>
    </source>
</evidence>
<dbReference type="OrthoDB" id="288590at2759"/>
<evidence type="ECO:0000256" key="6">
    <source>
        <dbReference type="ARBA" id="ARBA00022741"/>
    </source>
</evidence>
<dbReference type="GO" id="GO:0000166">
    <property type="term" value="F:nucleotide binding"/>
    <property type="evidence" value="ECO:0007669"/>
    <property type="project" value="UniProtKB-KW"/>
</dbReference>
<comment type="catalytic activity">
    <reaction evidence="11">
        <text>a very long-chain fatty acid + ATP + CoA = a very long-chain fatty acyl-CoA + AMP + diphosphate</text>
        <dbReference type="Rhea" id="RHEA:54536"/>
        <dbReference type="ChEBI" id="CHEBI:30616"/>
        <dbReference type="ChEBI" id="CHEBI:33019"/>
        <dbReference type="ChEBI" id="CHEBI:57287"/>
        <dbReference type="ChEBI" id="CHEBI:58950"/>
        <dbReference type="ChEBI" id="CHEBI:138261"/>
        <dbReference type="ChEBI" id="CHEBI:456215"/>
    </reaction>
    <physiologicalReaction direction="left-to-right" evidence="11">
        <dbReference type="Rhea" id="RHEA:54537"/>
    </physiologicalReaction>
</comment>
<evidence type="ECO:0000256" key="8">
    <source>
        <dbReference type="ARBA" id="ARBA00023098"/>
    </source>
</evidence>
<protein>
    <recommendedName>
        <fullName evidence="12">Long-chain-fatty-acid--CoA ligase</fullName>
    </recommendedName>
</protein>
<evidence type="ECO:0000256" key="14">
    <source>
        <dbReference type="SAM" id="Phobius"/>
    </source>
</evidence>
<dbReference type="GO" id="GO:0005886">
    <property type="term" value="C:plasma membrane"/>
    <property type="evidence" value="ECO:0007669"/>
    <property type="project" value="TreeGrafter"/>
</dbReference>
<dbReference type="GO" id="GO:0044539">
    <property type="term" value="P:long-chain fatty acid import into cell"/>
    <property type="evidence" value="ECO:0007669"/>
    <property type="project" value="TreeGrafter"/>
</dbReference>
<name>A0A2I0TKA5_LIMLA</name>
<keyword evidence="9 14" id="KW-0472">Membrane</keyword>
<dbReference type="PROSITE" id="PS00455">
    <property type="entry name" value="AMP_BINDING"/>
    <property type="match status" value="1"/>
</dbReference>
<evidence type="ECO:0000256" key="5">
    <source>
        <dbReference type="ARBA" id="ARBA00022692"/>
    </source>
</evidence>
<dbReference type="Proteomes" id="UP000233556">
    <property type="component" value="Unassembled WGS sequence"/>
</dbReference>
<evidence type="ECO:0000256" key="11">
    <source>
        <dbReference type="ARBA" id="ARBA00036527"/>
    </source>
</evidence>
<sequence>MGVSRGSFSGGLPTVCFPGRLTDLSLAFRERPRIRLSTLDMGRLRGLPDGTLGREYVRFLEDNKVSPDTRMPPKFVDDEELAYVIQRYREVHDLMHTLLGMPTNMLALLLFFRVSLELSWAQAIPALFIFYLGSGGWDFFLIFIKTIRRDVTTGLVLLRVKWQVWRHVREKNTVAKIFQKTASKYPEKTALIFQGTGESWTFRELDEYSNQVANFFHGQGFRSGDVVALFMESRNQYVGLWLGLAKIGVETALVNSHLRMEALLHCITISNSKAVIFGVEMMEAMQEVQSSLEKSIHLFWSGEGSPESALPGAKHLDPLLQTAQRHQPTPPDKGFLDKLFYIYTSGTTGLPKAAIVVNCRYFRMSSLVFYGFRMRPDDVMYDCLPLYHAAGNIVGVGQCLLQGMTIVIRKKFSASHFWEDCVKYNCTIVQYIGEICRYLLNQPYQEVERQHRVRMALGNGLRASIWREFMARFGIAQVAEFYGATECNCSLGNFDNNVGSCGFNSRILPGVYPIGLVKVDEDTMELIRGPDGVCIRCKPGEPGQLVGRIVKSNPLQHFDGYLNQSATNKKIARDVFTKGDAAYLTAPLTPRFLPIPHFPVGDVLVMDKYGYMYFRDRTGDTFRWKGENVSTTEVEGTLSRILNLTDVVVYGVEIPGTYKFQKMELRKQGFDPALVKDRLYFLDSRQGRYLPLDQAAFNRIQSGEQKL</sequence>
<evidence type="ECO:0000256" key="12">
    <source>
        <dbReference type="ARBA" id="ARBA00041297"/>
    </source>
</evidence>
<dbReference type="PANTHER" id="PTHR43107:SF11">
    <property type="entry name" value="LONG-CHAIN FATTY ACID TRANSPORT PROTEIN 4"/>
    <property type="match status" value="1"/>
</dbReference>
<dbReference type="GO" id="GO:0005789">
    <property type="term" value="C:endoplasmic reticulum membrane"/>
    <property type="evidence" value="ECO:0007669"/>
    <property type="project" value="TreeGrafter"/>
</dbReference>
<keyword evidence="17" id="KW-1185">Reference proteome</keyword>
<gene>
    <name evidence="16" type="ORF">llap_15533</name>
</gene>
<dbReference type="GO" id="GO:0001579">
    <property type="term" value="P:medium-chain fatty acid transport"/>
    <property type="evidence" value="ECO:0007669"/>
    <property type="project" value="TreeGrafter"/>
</dbReference>
<dbReference type="FunFam" id="3.40.50.12780:FF:000008">
    <property type="entry name" value="Long-chain fatty acid transport protein 4"/>
    <property type="match status" value="1"/>
</dbReference>
<feature type="transmembrane region" description="Helical" evidence="14">
    <location>
        <begin position="120"/>
        <end position="144"/>
    </location>
</feature>
<evidence type="ECO:0000256" key="2">
    <source>
        <dbReference type="ARBA" id="ARBA00006432"/>
    </source>
</evidence>
<keyword evidence="4" id="KW-0436">Ligase</keyword>
<dbReference type="SUPFAM" id="SSF56801">
    <property type="entry name" value="Acetyl-CoA synthetase-like"/>
    <property type="match status" value="1"/>
</dbReference>
<comment type="catalytic activity">
    <reaction evidence="10">
        <text>a fatty acid(in) = a fatty acid(out)</text>
        <dbReference type="Rhea" id="RHEA:38879"/>
        <dbReference type="ChEBI" id="CHEBI:28868"/>
    </reaction>
</comment>
<keyword evidence="7 14" id="KW-1133">Transmembrane helix</keyword>
<dbReference type="GO" id="GO:0005324">
    <property type="term" value="F:long-chain fatty acid transmembrane transporter activity"/>
    <property type="evidence" value="ECO:0007669"/>
    <property type="project" value="TreeGrafter"/>
</dbReference>
<evidence type="ECO:0000256" key="13">
    <source>
        <dbReference type="ARBA" id="ARBA00048666"/>
    </source>
</evidence>
<reference evidence="17" key="2">
    <citation type="submission" date="2017-12" db="EMBL/GenBank/DDBJ databases">
        <title>Genome sequence of the Bar-tailed Godwit (Limosa lapponica baueri).</title>
        <authorList>
            <person name="Lima N.C.B."/>
            <person name="Parody-Merino A.M."/>
            <person name="Battley P.F."/>
            <person name="Fidler A.E."/>
            <person name="Prosdocimi F."/>
        </authorList>
    </citation>
    <scope>NUCLEOTIDE SEQUENCE [LARGE SCALE GENOMIC DNA]</scope>
</reference>
<evidence type="ECO:0000313" key="16">
    <source>
        <dbReference type="EMBL" id="PKU34163.1"/>
    </source>
</evidence>
<proteinExistence type="inferred from homology"/>
<evidence type="ECO:0000256" key="10">
    <source>
        <dbReference type="ARBA" id="ARBA00036271"/>
    </source>
</evidence>
<evidence type="ECO:0000256" key="7">
    <source>
        <dbReference type="ARBA" id="ARBA00022989"/>
    </source>
</evidence>
<dbReference type="InterPro" id="IPR042099">
    <property type="entry name" value="ANL_N_sf"/>
</dbReference>